<dbReference type="Pfam" id="PF05794">
    <property type="entry name" value="Tcp11"/>
    <property type="match status" value="1"/>
</dbReference>
<keyword evidence="4" id="KW-1185">Reference proteome</keyword>
<proteinExistence type="inferred from homology"/>
<dbReference type="Proteomes" id="UP000053477">
    <property type="component" value="Unassembled WGS sequence"/>
</dbReference>
<dbReference type="GO" id="GO:0007165">
    <property type="term" value="P:signal transduction"/>
    <property type="evidence" value="ECO:0007669"/>
    <property type="project" value="TreeGrafter"/>
</dbReference>
<dbReference type="AlphaFoldDB" id="A0A0H2RFM6"/>
<gene>
    <name evidence="3" type="ORF">SCHPADRAFT_906952</name>
</gene>
<accession>A0A0H2RFM6</accession>
<dbReference type="EMBL" id="KQ086028">
    <property type="protein sequence ID" value="KLO10382.1"/>
    <property type="molecule type" value="Genomic_DNA"/>
</dbReference>
<sequence length="648" mass="71966">MTPLDELLDELREEARRAESQDRLREAIDLVDKIQQYHADNSVNTSVGPIEKQLSALLLELIGEGIIEEPQKMKASVEKLGEEFPSLRAALAHIPPKSRNTPSNDTHPEDVDKDAQSKVSIVIPPQTSNILEFIPGQDDRGRLKDLNDIYFLHTLANSPEMIIPPGKSLRSVLSGPRAAAALGDGPNASQSSLPTLQQKVEEIAKQAFWDEARDSLSDPTPGKQVARLKLLHSDLRDKLDGLIGPKHPIMIMLSSPLSPSSNPLLSALRHLQMVTSTLKTLCAPIRDEALESVLALLSDDEKGSEERVVESFKLIFQISDAMKQDMSNILLNSVSDEDLHLELIRQARTREVRAILELWSLESIRSSWTSWTSDSSGLREGDVKWIRQLAVALGSDSPVRCLPPQTEGTVSDSVDGFVPHNEIIPAPFLFTCPSLHRIQNHLQAVTIAATLRTLVPRPIRSVDSIDPDSSFAERILSLLMIEVKEEQDSGTIKIANLADEVVREHQRLLKSSTTANNHAKPSMDDASLRAAVDKLLRPTDPVYALLRKRLLENVIAQISSALRRMQQHAPTAMHTGREAKRLKPDPALTLDLRHDKRDMSLGHLKVDAFHVKGYEEDILSKNILDVTNSICKVVEWIRNGWGDLVALE</sequence>
<protein>
    <submittedName>
        <fullName evidence="3">Uncharacterized protein</fullName>
    </submittedName>
</protein>
<dbReference type="PANTHER" id="PTHR12832">
    <property type="entry name" value="TESTIS-SPECIFIC PROTEIN PBS13 T-COMPLEX 11"/>
    <property type="match status" value="1"/>
</dbReference>
<evidence type="ECO:0000256" key="2">
    <source>
        <dbReference type="SAM" id="MobiDB-lite"/>
    </source>
</evidence>
<dbReference type="OrthoDB" id="276323at2759"/>
<dbReference type="STRING" id="27342.A0A0H2RFM6"/>
<evidence type="ECO:0000256" key="1">
    <source>
        <dbReference type="ARBA" id="ARBA00010954"/>
    </source>
</evidence>
<reference evidence="3 4" key="1">
    <citation type="submission" date="2015-04" db="EMBL/GenBank/DDBJ databases">
        <title>Complete genome sequence of Schizopora paradoxa KUC8140, a cosmopolitan wood degrader in East Asia.</title>
        <authorList>
            <consortium name="DOE Joint Genome Institute"/>
            <person name="Min B."/>
            <person name="Park H."/>
            <person name="Jang Y."/>
            <person name="Kim J.-J."/>
            <person name="Kim K.H."/>
            <person name="Pangilinan J."/>
            <person name="Lipzen A."/>
            <person name="Riley R."/>
            <person name="Grigoriev I.V."/>
            <person name="Spatafora J.W."/>
            <person name="Choi I.-G."/>
        </authorList>
    </citation>
    <scope>NUCLEOTIDE SEQUENCE [LARGE SCALE GENOMIC DNA]</scope>
    <source>
        <strain evidence="3 4">KUC8140</strain>
    </source>
</reference>
<name>A0A0H2RFM6_9AGAM</name>
<organism evidence="3 4">
    <name type="scientific">Schizopora paradoxa</name>
    <dbReference type="NCBI Taxonomy" id="27342"/>
    <lineage>
        <taxon>Eukaryota</taxon>
        <taxon>Fungi</taxon>
        <taxon>Dikarya</taxon>
        <taxon>Basidiomycota</taxon>
        <taxon>Agaricomycotina</taxon>
        <taxon>Agaricomycetes</taxon>
        <taxon>Hymenochaetales</taxon>
        <taxon>Schizoporaceae</taxon>
        <taxon>Schizopora</taxon>
    </lineage>
</organism>
<dbReference type="PANTHER" id="PTHR12832:SF11">
    <property type="entry name" value="LD23868P"/>
    <property type="match status" value="1"/>
</dbReference>
<evidence type="ECO:0000313" key="4">
    <source>
        <dbReference type="Proteomes" id="UP000053477"/>
    </source>
</evidence>
<dbReference type="InterPro" id="IPR008862">
    <property type="entry name" value="Tcp11"/>
</dbReference>
<dbReference type="InParanoid" id="A0A0H2RFM6"/>
<comment type="similarity">
    <text evidence="1">Belongs to the TCP11 family.</text>
</comment>
<evidence type="ECO:0000313" key="3">
    <source>
        <dbReference type="EMBL" id="KLO10382.1"/>
    </source>
</evidence>
<feature type="region of interest" description="Disordered" evidence="2">
    <location>
        <begin position="93"/>
        <end position="114"/>
    </location>
</feature>